<feature type="region of interest" description="Disordered" evidence="1">
    <location>
        <begin position="35"/>
        <end position="166"/>
    </location>
</feature>
<dbReference type="InParanoid" id="A2D9K0"/>
<dbReference type="VEuPathDB" id="TrichDB:TVAG_076030"/>
<dbReference type="VEuPathDB" id="TrichDB:TVAGG3_0293130"/>
<feature type="compositionally biased region" description="Basic and acidic residues" evidence="1">
    <location>
        <begin position="346"/>
        <end position="368"/>
    </location>
</feature>
<accession>A2D9K0</accession>
<feature type="compositionally biased region" description="Low complexity" evidence="1">
    <location>
        <begin position="182"/>
        <end position="195"/>
    </location>
</feature>
<reference evidence="2" key="1">
    <citation type="submission" date="2006-10" db="EMBL/GenBank/DDBJ databases">
        <authorList>
            <person name="Amadeo P."/>
            <person name="Zhao Q."/>
            <person name="Wortman J."/>
            <person name="Fraser-Liggett C."/>
            <person name="Carlton J."/>
        </authorList>
    </citation>
    <scope>NUCLEOTIDE SEQUENCE</scope>
    <source>
        <strain evidence="2">G3</strain>
    </source>
</reference>
<gene>
    <name evidence="2" type="ORF">TVAG_076030</name>
</gene>
<dbReference type="Proteomes" id="UP000001542">
    <property type="component" value="Unassembled WGS sequence"/>
</dbReference>
<feature type="compositionally biased region" description="Low complexity" evidence="1">
    <location>
        <begin position="323"/>
        <end position="345"/>
    </location>
</feature>
<proteinExistence type="predicted"/>
<evidence type="ECO:0000313" key="2">
    <source>
        <dbReference type="EMBL" id="EAY22856.1"/>
    </source>
</evidence>
<feature type="compositionally biased region" description="Basic and acidic residues" evidence="1">
    <location>
        <begin position="278"/>
        <end position="316"/>
    </location>
</feature>
<feature type="compositionally biased region" description="Acidic residues" evidence="1">
    <location>
        <begin position="415"/>
        <end position="426"/>
    </location>
</feature>
<feature type="compositionally biased region" description="Low complexity" evidence="1">
    <location>
        <begin position="202"/>
        <end position="212"/>
    </location>
</feature>
<organism evidence="2 3">
    <name type="scientific">Trichomonas vaginalis (strain ATCC PRA-98 / G3)</name>
    <dbReference type="NCBI Taxonomy" id="412133"/>
    <lineage>
        <taxon>Eukaryota</taxon>
        <taxon>Metamonada</taxon>
        <taxon>Parabasalia</taxon>
        <taxon>Trichomonadida</taxon>
        <taxon>Trichomonadidae</taxon>
        <taxon>Trichomonas</taxon>
    </lineage>
</organism>
<keyword evidence="3" id="KW-1185">Reference proteome</keyword>
<dbReference type="AlphaFoldDB" id="A2D9K0"/>
<protein>
    <submittedName>
        <fullName evidence="2">Uncharacterized protein</fullName>
    </submittedName>
</protein>
<evidence type="ECO:0000313" key="3">
    <source>
        <dbReference type="Proteomes" id="UP000001542"/>
    </source>
</evidence>
<feature type="region of interest" description="Disordered" evidence="1">
    <location>
        <begin position="182"/>
        <end position="426"/>
    </location>
</feature>
<dbReference type="SMR" id="A2D9K0"/>
<dbReference type="RefSeq" id="XP_001583842.1">
    <property type="nucleotide sequence ID" value="XM_001583792.1"/>
</dbReference>
<dbReference type="EMBL" id="DS113181">
    <property type="protein sequence ID" value="EAY22856.1"/>
    <property type="molecule type" value="Genomic_DNA"/>
</dbReference>
<evidence type="ECO:0000256" key="1">
    <source>
        <dbReference type="SAM" id="MobiDB-lite"/>
    </source>
</evidence>
<feature type="compositionally biased region" description="Basic and acidic residues" evidence="1">
    <location>
        <begin position="46"/>
        <end position="76"/>
    </location>
</feature>
<feature type="compositionally biased region" description="Basic and acidic residues" evidence="1">
    <location>
        <begin position="241"/>
        <end position="253"/>
    </location>
</feature>
<name>A2D9K0_TRIV3</name>
<reference evidence="2" key="2">
    <citation type="journal article" date="2007" name="Science">
        <title>Draft genome sequence of the sexually transmitted pathogen Trichomonas vaginalis.</title>
        <authorList>
            <person name="Carlton J.M."/>
            <person name="Hirt R.P."/>
            <person name="Silva J.C."/>
            <person name="Delcher A.L."/>
            <person name="Schatz M."/>
            <person name="Zhao Q."/>
            <person name="Wortman J.R."/>
            <person name="Bidwell S.L."/>
            <person name="Alsmark U.C.M."/>
            <person name="Besteiro S."/>
            <person name="Sicheritz-Ponten T."/>
            <person name="Noel C.J."/>
            <person name="Dacks J.B."/>
            <person name="Foster P.G."/>
            <person name="Simillion C."/>
            <person name="Van de Peer Y."/>
            <person name="Miranda-Saavedra D."/>
            <person name="Barton G.J."/>
            <person name="Westrop G.D."/>
            <person name="Mueller S."/>
            <person name="Dessi D."/>
            <person name="Fiori P.L."/>
            <person name="Ren Q."/>
            <person name="Paulsen I."/>
            <person name="Zhang H."/>
            <person name="Bastida-Corcuera F.D."/>
            <person name="Simoes-Barbosa A."/>
            <person name="Brown M.T."/>
            <person name="Hayes R.D."/>
            <person name="Mukherjee M."/>
            <person name="Okumura C.Y."/>
            <person name="Schneider R."/>
            <person name="Smith A.J."/>
            <person name="Vanacova S."/>
            <person name="Villalvazo M."/>
            <person name="Haas B.J."/>
            <person name="Pertea M."/>
            <person name="Feldblyum T.V."/>
            <person name="Utterback T.R."/>
            <person name="Shu C.L."/>
            <person name="Osoegawa K."/>
            <person name="de Jong P.J."/>
            <person name="Hrdy I."/>
            <person name="Horvathova L."/>
            <person name="Zubacova Z."/>
            <person name="Dolezal P."/>
            <person name="Malik S.B."/>
            <person name="Logsdon J.M. Jr."/>
            <person name="Henze K."/>
            <person name="Gupta A."/>
            <person name="Wang C.C."/>
            <person name="Dunne R.L."/>
            <person name="Upcroft J.A."/>
            <person name="Upcroft P."/>
            <person name="White O."/>
            <person name="Salzberg S.L."/>
            <person name="Tang P."/>
            <person name="Chiu C.-H."/>
            <person name="Lee Y.-S."/>
            <person name="Embley T.M."/>
            <person name="Coombs G.H."/>
            <person name="Mottram J.C."/>
            <person name="Tachezy J."/>
            <person name="Fraser-Liggett C.M."/>
            <person name="Johnson P.J."/>
        </authorList>
    </citation>
    <scope>NUCLEOTIDE SEQUENCE [LARGE SCALE GENOMIC DNA]</scope>
    <source>
        <strain evidence="2">G3</strain>
    </source>
</reference>
<dbReference type="KEGG" id="tva:5468415"/>
<feature type="compositionally biased region" description="Basic and acidic residues" evidence="1">
    <location>
        <begin position="94"/>
        <end position="113"/>
    </location>
</feature>
<feature type="compositionally biased region" description="Basic and acidic residues" evidence="1">
    <location>
        <begin position="392"/>
        <end position="410"/>
    </location>
</feature>
<sequence>MSVREKPAANRYLLMKEQEDAYSKHMKALADARPTINTTQPPLSGRLRELQKKNAENRRRMIQGMEKKEKMLDRTQNKTRTPKKFEIRPQTARPKQDIYDDIDLFKQDTDKYKAPTSRIPLIRQPDYTSSSDEIKDPSSFDSDISDSEGIDMGSSENYYYKPEHESENIRFGYGKNFVETDSTTESTSLISTSNSSKKHKSSSTAARTESSTGPKKERVPLVKSSHPTDAETFLTSTDVDDPYKQRSGRESGRKSNIAQPSEPKKPENSTSLSAVIRSKLDSDNQARDIKPPEEKKEEEKKAEEKKEEEKLSSSKSDKKKKSSSSSSSSSSSISSPSSSKLSSSSKHNEKAKEEPEKEKSPEEKHEEDLFSSDFGDSDSDSASSKKSGKQSETPKEEEKKEPSPEKKKSASGDNFESDDDLELPDF</sequence>